<dbReference type="GO" id="GO:0005886">
    <property type="term" value="C:plasma membrane"/>
    <property type="evidence" value="ECO:0007669"/>
    <property type="project" value="UniProtKB-SubCell"/>
</dbReference>
<dbReference type="AlphaFoldDB" id="A0A517QWY0"/>
<protein>
    <submittedName>
        <fullName evidence="8">Na+/H+ antiporter family protein</fullName>
    </submittedName>
</protein>
<comment type="subcellular location">
    <subcellularLocation>
        <location evidence="1">Cell membrane</location>
        <topology evidence="1">Multi-pass membrane protein</topology>
    </subcellularLocation>
</comment>
<organism evidence="8 9">
    <name type="scientific">Stratiformator vulcanicus</name>
    <dbReference type="NCBI Taxonomy" id="2527980"/>
    <lineage>
        <taxon>Bacteria</taxon>
        <taxon>Pseudomonadati</taxon>
        <taxon>Planctomycetota</taxon>
        <taxon>Planctomycetia</taxon>
        <taxon>Planctomycetales</taxon>
        <taxon>Planctomycetaceae</taxon>
        <taxon>Stratiformator</taxon>
    </lineage>
</organism>
<evidence type="ECO:0000256" key="5">
    <source>
        <dbReference type="ARBA" id="ARBA00023136"/>
    </source>
</evidence>
<feature type="transmembrane region" description="Helical" evidence="6">
    <location>
        <begin position="349"/>
        <end position="367"/>
    </location>
</feature>
<feature type="transmembrane region" description="Helical" evidence="6">
    <location>
        <begin position="151"/>
        <end position="170"/>
    </location>
</feature>
<evidence type="ECO:0000256" key="4">
    <source>
        <dbReference type="ARBA" id="ARBA00022989"/>
    </source>
</evidence>
<gene>
    <name evidence="8" type="ORF">Pan189_04350</name>
</gene>
<name>A0A517QWY0_9PLAN</name>
<evidence type="ECO:0000256" key="2">
    <source>
        <dbReference type="ARBA" id="ARBA00022475"/>
    </source>
</evidence>
<dbReference type="Proteomes" id="UP000317318">
    <property type="component" value="Chromosome"/>
</dbReference>
<feature type="transmembrane region" description="Helical" evidence="6">
    <location>
        <begin position="407"/>
        <end position="428"/>
    </location>
</feature>
<evidence type="ECO:0000256" key="3">
    <source>
        <dbReference type="ARBA" id="ARBA00022692"/>
    </source>
</evidence>
<dbReference type="EMBL" id="CP036268">
    <property type="protein sequence ID" value="QDT36080.1"/>
    <property type="molecule type" value="Genomic_DNA"/>
</dbReference>
<dbReference type="InterPro" id="IPR018461">
    <property type="entry name" value="Na/H_Antiport_NhaC-like_C"/>
</dbReference>
<keyword evidence="2" id="KW-1003">Cell membrane</keyword>
<evidence type="ECO:0000313" key="9">
    <source>
        <dbReference type="Proteomes" id="UP000317318"/>
    </source>
</evidence>
<feature type="transmembrane region" description="Helical" evidence="6">
    <location>
        <begin position="92"/>
        <end position="109"/>
    </location>
</feature>
<keyword evidence="3 6" id="KW-0812">Transmembrane</keyword>
<proteinExistence type="predicted"/>
<feature type="domain" description="Na+/H+ antiporter NhaC-like C-terminal" evidence="7">
    <location>
        <begin position="263"/>
        <end position="551"/>
    </location>
</feature>
<evidence type="ECO:0000313" key="8">
    <source>
        <dbReference type="EMBL" id="QDT36080.1"/>
    </source>
</evidence>
<dbReference type="PANTHER" id="PTHR43478">
    <property type="entry name" value="NA+/H+ ANTIPORTER-RELATED"/>
    <property type="match status" value="1"/>
</dbReference>
<keyword evidence="4 6" id="KW-1133">Transmembrane helix</keyword>
<reference evidence="8 9" key="1">
    <citation type="submission" date="2019-02" db="EMBL/GenBank/DDBJ databases">
        <title>Deep-cultivation of Planctomycetes and their phenomic and genomic characterization uncovers novel biology.</title>
        <authorList>
            <person name="Wiegand S."/>
            <person name="Jogler M."/>
            <person name="Boedeker C."/>
            <person name="Pinto D."/>
            <person name="Vollmers J."/>
            <person name="Rivas-Marin E."/>
            <person name="Kohn T."/>
            <person name="Peeters S.H."/>
            <person name="Heuer A."/>
            <person name="Rast P."/>
            <person name="Oberbeckmann S."/>
            <person name="Bunk B."/>
            <person name="Jeske O."/>
            <person name="Meyerdierks A."/>
            <person name="Storesund J.E."/>
            <person name="Kallscheuer N."/>
            <person name="Luecker S."/>
            <person name="Lage O.M."/>
            <person name="Pohl T."/>
            <person name="Merkel B.J."/>
            <person name="Hornburger P."/>
            <person name="Mueller R.-W."/>
            <person name="Bruemmer F."/>
            <person name="Labrenz M."/>
            <person name="Spormann A.M."/>
            <person name="Op den Camp H."/>
            <person name="Overmann J."/>
            <person name="Amann R."/>
            <person name="Jetten M.S.M."/>
            <person name="Mascher T."/>
            <person name="Medema M.H."/>
            <person name="Devos D.P."/>
            <person name="Kaster A.-K."/>
            <person name="Ovreas L."/>
            <person name="Rohde M."/>
            <person name="Galperin M.Y."/>
            <person name="Jogler C."/>
        </authorList>
    </citation>
    <scope>NUCLEOTIDE SEQUENCE [LARGE SCALE GENOMIC DNA]</scope>
    <source>
        <strain evidence="8 9">Pan189</strain>
    </source>
</reference>
<feature type="transmembrane region" description="Helical" evidence="6">
    <location>
        <begin position="274"/>
        <end position="297"/>
    </location>
</feature>
<evidence type="ECO:0000259" key="7">
    <source>
        <dbReference type="Pfam" id="PF03553"/>
    </source>
</evidence>
<keyword evidence="9" id="KW-1185">Reference proteome</keyword>
<feature type="transmembrane region" description="Helical" evidence="6">
    <location>
        <begin position="374"/>
        <end position="395"/>
    </location>
</feature>
<dbReference type="KEGG" id="svp:Pan189_04350"/>
<keyword evidence="5 6" id="KW-0472">Membrane</keyword>
<evidence type="ECO:0000256" key="6">
    <source>
        <dbReference type="SAM" id="Phobius"/>
    </source>
</evidence>
<feature type="transmembrane region" description="Helical" evidence="6">
    <location>
        <begin position="449"/>
        <end position="472"/>
    </location>
</feature>
<feature type="transmembrane region" description="Helical" evidence="6">
    <location>
        <begin position="249"/>
        <end position="267"/>
    </location>
</feature>
<accession>A0A517QWY0</accession>
<feature type="transmembrane region" description="Helical" evidence="6">
    <location>
        <begin position="191"/>
        <end position="215"/>
    </location>
</feature>
<sequence>MLMIVAVCTSIWVGRNVEPTAVVDLVAIDQAAAENSDDEIVPVNAVDDVDQPVGDLVLAAAEESVGSESSVIIQWISGEQTKYFHATLSRHFGVWSLLPAFVALALCWMTREPLVSLAGGALCGALSLGQYDLTEDVLVPIIGTPQASGILILYLWLLGGLLGVWSRTGAAEAFARWAARHFVRGPRSAKVVAWALGILFFQGGTISTVLVGTAVRPLADANRVSHEELSYIVDSTASPVASLIAFNAWPGYIQSLLLVPGVAYLATESARIQFFFQAIPLSFYSIFAIIGTFLVAIDRGPFIGSRFRAAVERSRQTGQLNRPGSMPMNASIDHVTAVPEGYRPHVAEFLLPLAILISIAVGTFVVSGKPEVRWAFGAALLSACGIALFRGLTIAQLMQGISDGLKGATYGSVVLMMAIVMGTLTSQLGGGRYLVDLLGNSLEPMAMPAVLFALTVAIAFSTGTSWGTYAVVYPLAMPLAVSVSAEADLSSPTLYVMVCFASVLNASTFGDQCSPISDTTVLTAMTTGADLMDHVLTQLVPAGFAAGLAVIAWTAVAGYCH</sequence>
<feature type="transmembrane region" description="Helical" evidence="6">
    <location>
        <begin position="539"/>
        <end position="560"/>
    </location>
</feature>
<dbReference type="Pfam" id="PF03553">
    <property type="entry name" value="Na_H_antiporter"/>
    <property type="match status" value="1"/>
</dbReference>
<dbReference type="PANTHER" id="PTHR43478:SF1">
    <property type="entry name" value="NA+_H+ ANTIPORTER NHAC-LIKE C-TERMINAL DOMAIN-CONTAINING PROTEIN"/>
    <property type="match status" value="1"/>
</dbReference>
<evidence type="ECO:0000256" key="1">
    <source>
        <dbReference type="ARBA" id="ARBA00004651"/>
    </source>
</evidence>